<proteinExistence type="predicted"/>
<sequence>MLGHERDQPRMGFSYFSEAEQKKIAQTKGNNLGRLASAMRNWLPELLHELWRTNRAADIYEIAFQIGLDNLNPKIVLGDSIANDLARMLREGIASWEKCEDYLRVVLTVAYQAVLNFGFKRPLEEPERREVERLIFLIGRDVENSRATSSSRWN</sequence>
<evidence type="ECO:0000313" key="2">
    <source>
        <dbReference type="Proteomes" id="UP000034107"/>
    </source>
</evidence>
<dbReference type="EMBL" id="LCLS01000003">
    <property type="protein sequence ID" value="KKU22372.1"/>
    <property type="molecule type" value="Genomic_DNA"/>
</dbReference>
<reference evidence="1 2" key="1">
    <citation type="journal article" date="2015" name="Nature">
        <title>rRNA introns, odd ribosomes, and small enigmatic genomes across a large radiation of phyla.</title>
        <authorList>
            <person name="Brown C.T."/>
            <person name="Hug L.A."/>
            <person name="Thomas B.C."/>
            <person name="Sharon I."/>
            <person name="Castelle C.J."/>
            <person name="Singh A."/>
            <person name="Wilkins M.J."/>
            <person name="Williams K.H."/>
            <person name="Banfield J.F."/>
        </authorList>
    </citation>
    <scope>NUCLEOTIDE SEQUENCE [LARGE SCALE GENOMIC DNA]</scope>
</reference>
<dbReference type="Proteomes" id="UP000034107">
    <property type="component" value="Unassembled WGS sequence"/>
</dbReference>
<dbReference type="AlphaFoldDB" id="A0A0G1NPW9"/>
<organism evidence="1 2">
    <name type="scientific">Candidatus Nomurabacteria bacterium GW2011_GWA1_46_11</name>
    <dbReference type="NCBI Taxonomy" id="1618732"/>
    <lineage>
        <taxon>Bacteria</taxon>
        <taxon>Candidatus Nomuraibacteriota</taxon>
    </lineage>
</organism>
<protein>
    <submittedName>
        <fullName evidence="1">Uncharacterized protein</fullName>
    </submittedName>
</protein>
<evidence type="ECO:0000313" key="1">
    <source>
        <dbReference type="EMBL" id="KKU22372.1"/>
    </source>
</evidence>
<accession>A0A0G1NPW9</accession>
<name>A0A0G1NPW9_9BACT</name>
<gene>
    <name evidence="1" type="ORF">UX31_C0003G0038</name>
</gene>
<comment type="caution">
    <text evidence="1">The sequence shown here is derived from an EMBL/GenBank/DDBJ whole genome shotgun (WGS) entry which is preliminary data.</text>
</comment>